<dbReference type="Proteomes" id="UP000616201">
    <property type="component" value="Unassembled WGS sequence"/>
</dbReference>
<feature type="chain" id="PRO_5036934246" description="Outer membrane protein beta-barrel domain-containing protein" evidence="2">
    <location>
        <begin position="21"/>
        <end position="196"/>
    </location>
</feature>
<dbReference type="InterPro" id="IPR011250">
    <property type="entry name" value="OMP/PagP_B-barrel"/>
</dbReference>
<keyword evidence="5" id="KW-1185">Reference proteome</keyword>
<accession>A0A928UYZ3</accession>
<protein>
    <recommendedName>
        <fullName evidence="3">Outer membrane protein beta-barrel domain-containing protein</fullName>
    </recommendedName>
</protein>
<feature type="domain" description="Outer membrane protein beta-barrel" evidence="3">
    <location>
        <begin position="8"/>
        <end position="183"/>
    </location>
</feature>
<gene>
    <name evidence="4" type="ORF">C4F49_16335</name>
</gene>
<name>A0A928UYZ3_9SPHI</name>
<keyword evidence="1 2" id="KW-0732">Signal</keyword>
<dbReference type="EMBL" id="PRDK01000009">
    <property type="protein sequence ID" value="MBE8715252.1"/>
    <property type="molecule type" value="Genomic_DNA"/>
</dbReference>
<reference evidence="4" key="1">
    <citation type="submission" date="2018-02" db="EMBL/GenBank/DDBJ databases">
        <authorList>
            <person name="Vasarhelyi B.M."/>
            <person name="Deshmukh S."/>
            <person name="Balint B."/>
            <person name="Kukolya J."/>
        </authorList>
    </citation>
    <scope>NUCLEOTIDE SEQUENCE</scope>
    <source>
        <strain evidence="4">KB22</strain>
    </source>
</reference>
<evidence type="ECO:0000256" key="2">
    <source>
        <dbReference type="SAM" id="SignalP"/>
    </source>
</evidence>
<dbReference type="AlphaFoldDB" id="A0A928UYZ3"/>
<organism evidence="4 5">
    <name type="scientific">Sphingobacterium hungaricum</name>
    <dbReference type="NCBI Taxonomy" id="2082723"/>
    <lineage>
        <taxon>Bacteria</taxon>
        <taxon>Pseudomonadati</taxon>
        <taxon>Bacteroidota</taxon>
        <taxon>Sphingobacteriia</taxon>
        <taxon>Sphingobacteriales</taxon>
        <taxon>Sphingobacteriaceae</taxon>
        <taxon>Sphingobacterium</taxon>
    </lineage>
</organism>
<dbReference type="SUPFAM" id="SSF56925">
    <property type="entry name" value="OMPA-like"/>
    <property type="match status" value="1"/>
</dbReference>
<evidence type="ECO:0000313" key="5">
    <source>
        <dbReference type="Proteomes" id="UP000616201"/>
    </source>
</evidence>
<evidence type="ECO:0000313" key="4">
    <source>
        <dbReference type="EMBL" id="MBE8715252.1"/>
    </source>
</evidence>
<dbReference type="Gene3D" id="2.40.160.20">
    <property type="match status" value="1"/>
</dbReference>
<dbReference type="InterPro" id="IPR027385">
    <property type="entry name" value="Beta-barrel_OMP"/>
</dbReference>
<dbReference type="RefSeq" id="WP_196937096.1">
    <property type="nucleotide sequence ID" value="NZ_MU158698.1"/>
</dbReference>
<evidence type="ECO:0000256" key="1">
    <source>
        <dbReference type="ARBA" id="ARBA00022729"/>
    </source>
</evidence>
<comment type="caution">
    <text evidence="4">The sequence shown here is derived from an EMBL/GenBank/DDBJ whole genome shotgun (WGS) entry which is preliminary data.</text>
</comment>
<dbReference type="Pfam" id="PF13505">
    <property type="entry name" value="OMP_b-brl"/>
    <property type="match status" value="1"/>
</dbReference>
<proteinExistence type="predicted"/>
<sequence length="196" mass="21388">MKKFLLTITAIAGITFASQAQTEAGKTMIGGSIRFSTTSEKDSDEKENSFSIEPQIGYFVANNIAVGTRIGYGWSKDESGSGQETINNSFSVSPFGRIYQGGGPVKFFGQLSIPISWRKAKLNDDEVGTNSSYGVALSPGLAYFPTERIGIEFSVTGLYFNSTKHESDVFDNNWTRNDFGLNVNSQTPSIGVQFHF</sequence>
<feature type="signal peptide" evidence="2">
    <location>
        <begin position="1"/>
        <end position="20"/>
    </location>
</feature>
<evidence type="ECO:0000259" key="3">
    <source>
        <dbReference type="Pfam" id="PF13505"/>
    </source>
</evidence>